<proteinExistence type="predicted"/>
<dbReference type="AlphaFoldDB" id="A0A1X7RJ10"/>
<reference evidence="2 3" key="1">
    <citation type="submission" date="2016-06" db="EMBL/GenBank/DDBJ databases">
        <authorList>
            <person name="Kjaerup R.B."/>
            <person name="Dalgaard T.S."/>
            <person name="Juul-Madsen H.R."/>
        </authorList>
    </citation>
    <scope>NUCLEOTIDE SEQUENCE [LARGE SCALE GENOMIC DNA]</scope>
</reference>
<gene>
    <name evidence="2" type="ORF">ZT3D7_G2540</name>
</gene>
<evidence type="ECO:0000313" key="3">
    <source>
        <dbReference type="Proteomes" id="UP000215127"/>
    </source>
</evidence>
<evidence type="ECO:0000256" key="1">
    <source>
        <dbReference type="SAM" id="MobiDB-lite"/>
    </source>
</evidence>
<dbReference type="Proteomes" id="UP000215127">
    <property type="component" value="Chromosome 2"/>
</dbReference>
<feature type="region of interest" description="Disordered" evidence="1">
    <location>
        <begin position="1"/>
        <end position="22"/>
    </location>
</feature>
<sequence length="88" mass="9704">MSDEADKDHRHSSLQTSSVEQVSIVHQRPAPLTLLSAVTSPCSLGDRRRPRETREMRAIVPKYLIAGSMPCTNGCWKISSGELADQDP</sequence>
<feature type="compositionally biased region" description="Basic and acidic residues" evidence="1">
    <location>
        <begin position="1"/>
        <end position="11"/>
    </location>
</feature>
<protein>
    <submittedName>
        <fullName evidence="2">Uncharacterized protein</fullName>
    </submittedName>
</protein>
<organism evidence="2 3">
    <name type="scientific">Zymoseptoria tritici (strain ST99CH_3D7)</name>
    <dbReference type="NCBI Taxonomy" id="1276538"/>
    <lineage>
        <taxon>Eukaryota</taxon>
        <taxon>Fungi</taxon>
        <taxon>Dikarya</taxon>
        <taxon>Ascomycota</taxon>
        <taxon>Pezizomycotina</taxon>
        <taxon>Dothideomycetes</taxon>
        <taxon>Dothideomycetidae</taxon>
        <taxon>Mycosphaerellales</taxon>
        <taxon>Mycosphaerellaceae</taxon>
        <taxon>Zymoseptoria</taxon>
    </lineage>
</organism>
<dbReference type="EMBL" id="LT853693">
    <property type="protein sequence ID" value="SMQ47392.1"/>
    <property type="molecule type" value="Genomic_DNA"/>
</dbReference>
<keyword evidence="3" id="KW-1185">Reference proteome</keyword>
<accession>A0A1X7RJ10</accession>
<evidence type="ECO:0000313" key="2">
    <source>
        <dbReference type="EMBL" id="SMQ47392.1"/>
    </source>
</evidence>
<name>A0A1X7RJ10_ZYMT9</name>